<keyword evidence="2 4" id="KW-0863">Zinc-finger</keyword>
<dbReference type="Gene3D" id="3.30.160.60">
    <property type="entry name" value="Classic Zinc Finger"/>
    <property type="match status" value="1"/>
</dbReference>
<dbReference type="SUPFAM" id="SSF57845">
    <property type="entry name" value="B-box zinc-binding domain"/>
    <property type="match status" value="1"/>
</dbReference>
<dbReference type="PANTHER" id="PTHR24103">
    <property type="entry name" value="E3 UBIQUITIN-PROTEIN LIGASE TRIM"/>
    <property type="match status" value="1"/>
</dbReference>
<dbReference type="PROSITE" id="PS50089">
    <property type="entry name" value="ZF_RING_2"/>
    <property type="match status" value="1"/>
</dbReference>
<comment type="caution">
    <text evidence="8">The sequence shown here is derived from an EMBL/GenBank/DDBJ whole genome shotgun (WGS) entry which is preliminary data.</text>
</comment>
<feature type="domain" description="RING-type" evidence="6">
    <location>
        <begin position="61"/>
        <end position="102"/>
    </location>
</feature>
<evidence type="ECO:0000256" key="5">
    <source>
        <dbReference type="SAM" id="MobiDB-lite"/>
    </source>
</evidence>
<dbReference type="Pfam" id="PF13445">
    <property type="entry name" value="zf-RING_UBOX"/>
    <property type="match status" value="1"/>
</dbReference>
<dbReference type="Pfam" id="PF00643">
    <property type="entry name" value="zf-B_box"/>
    <property type="match status" value="1"/>
</dbReference>
<dbReference type="PROSITE" id="PS50119">
    <property type="entry name" value="ZF_BBOX"/>
    <property type="match status" value="1"/>
</dbReference>
<organism evidence="8 9">
    <name type="scientific">Pleurodeles waltl</name>
    <name type="common">Iberian ribbed newt</name>
    <dbReference type="NCBI Taxonomy" id="8319"/>
    <lineage>
        <taxon>Eukaryota</taxon>
        <taxon>Metazoa</taxon>
        <taxon>Chordata</taxon>
        <taxon>Craniata</taxon>
        <taxon>Vertebrata</taxon>
        <taxon>Euteleostomi</taxon>
        <taxon>Amphibia</taxon>
        <taxon>Batrachia</taxon>
        <taxon>Caudata</taxon>
        <taxon>Salamandroidea</taxon>
        <taxon>Salamandridae</taxon>
        <taxon>Pleurodelinae</taxon>
        <taxon>Pleurodeles</taxon>
    </lineage>
</organism>
<dbReference type="PROSITE" id="PS00518">
    <property type="entry name" value="ZF_RING_1"/>
    <property type="match status" value="1"/>
</dbReference>
<dbReference type="GO" id="GO:0008270">
    <property type="term" value="F:zinc ion binding"/>
    <property type="evidence" value="ECO:0007669"/>
    <property type="project" value="UniProtKB-KW"/>
</dbReference>
<evidence type="ECO:0000259" key="6">
    <source>
        <dbReference type="PROSITE" id="PS50089"/>
    </source>
</evidence>
<dbReference type="InterPro" id="IPR000315">
    <property type="entry name" value="Znf_B-box"/>
</dbReference>
<dbReference type="Gene3D" id="3.30.40.10">
    <property type="entry name" value="Zinc/RING finger domain, C3HC4 (zinc finger)"/>
    <property type="match status" value="1"/>
</dbReference>
<reference evidence="8" key="1">
    <citation type="journal article" date="2022" name="bioRxiv">
        <title>Sequencing and chromosome-scale assembly of the giantPleurodeles waltlgenome.</title>
        <authorList>
            <person name="Brown T."/>
            <person name="Elewa A."/>
            <person name="Iarovenko S."/>
            <person name="Subramanian E."/>
            <person name="Araus A.J."/>
            <person name="Petzold A."/>
            <person name="Susuki M."/>
            <person name="Suzuki K.-i.T."/>
            <person name="Hayashi T."/>
            <person name="Toyoda A."/>
            <person name="Oliveira C."/>
            <person name="Osipova E."/>
            <person name="Leigh N.D."/>
            <person name="Simon A."/>
            <person name="Yun M.H."/>
        </authorList>
    </citation>
    <scope>NUCLEOTIDE SEQUENCE</scope>
    <source>
        <strain evidence="8">20211129_DDA</strain>
        <tissue evidence="8">Liver</tissue>
    </source>
</reference>
<dbReference type="Proteomes" id="UP001066276">
    <property type="component" value="Chromosome 2_2"/>
</dbReference>
<sequence length="269" mass="29197">MNSSAPASVCHGIRPNVAVSGTHLTLVLIRIFPSEGEDAAQLRADMAAKVLSTDLIEEVTCSICRELYTDPVTLDCGHSFCLSCLTRFKASRDLEKSCPECTHTFELKKELTPNWRLANMAEMVKRLQIAPGSLCEEHGERLQLFCETDGALLCVVCTETRAHTEHRVTPVNEAGQEYKGALIRIGHARPCSDPKDGKQTSQPRNDGGSASDRERNSRSGVEGVPESGARSGDPPWGQARAGRERREEPGARGIGGARSGGDRALEQPF</sequence>
<dbReference type="SUPFAM" id="SSF57850">
    <property type="entry name" value="RING/U-box"/>
    <property type="match status" value="1"/>
</dbReference>
<dbReference type="InterPro" id="IPR001841">
    <property type="entry name" value="Znf_RING"/>
</dbReference>
<feature type="domain" description="B box-type" evidence="7">
    <location>
        <begin position="130"/>
        <end position="171"/>
    </location>
</feature>
<evidence type="ECO:0000256" key="3">
    <source>
        <dbReference type="ARBA" id="ARBA00022833"/>
    </source>
</evidence>
<accession>A0AAV7V5K9</accession>
<evidence type="ECO:0000256" key="4">
    <source>
        <dbReference type="PROSITE-ProRule" id="PRU00024"/>
    </source>
</evidence>
<dbReference type="EMBL" id="JANPWB010000004">
    <property type="protein sequence ID" value="KAJ1195302.1"/>
    <property type="molecule type" value="Genomic_DNA"/>
</dbReference>
<dbReference type="InterPro" id="IPR017907">
    <property type="entry name" value="Znf_RING_CS"/>
</dbReference>
<dbReference type="InterPro" id="IPR027370">
    <property type="entry name" value="Znf-RING_euk"/>
</dbReference>
<dbReference type="InterPro" id="IPR050143">
    <property type="entry name" value="TRIM/RBCC"/>
</dbReference>
<dbReference type="InterPro" id="IPR013083">
    <property type="entry name" value="Znf_RING/FYVE/PHD"/>
</dbReference>
<gene>
    <name evidence="8" type="ORF">NDU88_004583</name>
</gene>
<evidence type="ECO:0000313" key="8">
    <source>
        <dbReference type="EMBL" id="KAJ1195302.1"/>
    </source>
</evidence>
<feature type="region of interest" description="Disordered" evidence="5">
    <location>
        <begin position="187"/>
        <end position="269"/>
    </location>
</feature>
<keyword evidence="9" id="KW-1185">Reference proteome</keyword>
<dbReference type="AlphaFoldDB" id="A0AAV7V5K9"/>
<evidence type="ECO:0000256" key="2">
    <source>
        <dbReference type="ARBA" id="ARBA00022771"/>
    </source>
</evidence>
<dbReference type="SMART" id="SM00336">
    <property type="entry name" value="BBOX"/>
    <property type="match status" value="1"/>
</dbReference>
<evidence type="ECO:0000313" key="9">
    <source>
        <dbReference type="Proteomes" id="UP001066276"/>
    </source>
</evidence>
<keyword evidence="1" id="KW-0479">Metal-binding</keyword>
<proteinExistence type="predicted"/>
<evidence type="ECO:0000259" key="7">
    <source>
        <dbReference type="PROSITE" id="PS50119"/>
    </source>
</evidence>
<dbReference type="SMART" id="SM00184">
    <property type="entry name" value="RING"/>
    <property type="match status" value="1"/>
</dbReference>
<keyword evidence="3" id="KW-0862">Zinc</keyword>
<feature type="compositionally biased region" description="Basic and acidic residues" evidence="5">
    <location>
        <begin position="241"/>
        <end position="250"/>
    </location>
</feature>
<feature type="compositionally biased region" description="Basic and acidic residues" evidence="5">
    <location>
        <begin position="260"/>
        <end position="269"/>
    </location>
</feature>
<protein>
    <submittedName>
        <fullName evidence="8">Uncharacterized protein</fullName>
    </submittedName>
</protein>
<evidence type="ECO:0000256" key="1">
    <source>
        <dbReference type="ARBA" id="ARBA00022723"/>
    </source>
</evidence>
<name>A0AAV7V5K9_PLEWA</name>